<accession>A0A072TLM7</accession>
<proteinExistence type="predicted"/>
<evidence type="ECO:0000313" key="3">
    <source>
        <dbReference type="Proteomes" id="UP000002051"/>
    </source>
</evidence>
<dbReference type="Proteomes" id="UP000002051">
    <property type="component" value="Unassembled WGS sequence"/>
</dbReference>
<dbReference type="HOGENOM" id="CLU_2100567_0_0_1"/>
<name>A0A072TLM7_MEDTR</name>
<dbReference type="EnsemblPlants" id="KEH17763">
    <property type="protein sequence ID" value="KEH17763"/>
    <property type="gene ID" value="MTR_0001s0560"/>
</dbReference>
<reference evidence="1 3" key="1">
    <citation type="journal article" date="2011" name="Nature">
        <title>The Medicago genome provides insight into the evolution of rhizobial symbioses.</title>
        <authorList>
            <person name="Young N.D."/>
            <person name="Debelle F."/>
            <person name="Oldroyd G.E."/>
            <person name="Geurts R."/>
            <person name="Cannon S.B."/>
            <person name="Udvardi M.K."/>
            <person name="Benedito V.A."/>
            <person name="Mayer K.F."/>
            <person name="Gouzy J."/>
            <person name="Schoof H."/>
            <person name="Van de Peer Y."/>
            <person name="Proost S."/>
            <person name="Cook D.R."/>
            <person name="Meyers B.C."/>
            <person name="Spannagl M."/>
            <person name="Cheung F."/>
            <person name="De Mita S."/>
            <person name="Krishnakumar V."/>
            <person name="Gundlach H."/>
            <person name="Zhou S."/>
            <person name="Mudge J."/>
            <person name="Bharti A.K."/>
            <person name="Murray J.D."/>
            <person name="Naoumkina M.A."/>
            <person name="Rosen B."/>
            <person name="Silverstein K.A."/>
            <person name="Tang H."/>
            <person name="Rombauts S."/>
            <person name="Zhao P.X."/>
            <person name="Zhou P."/>
            <person name="Barbe V."/>
            <person name="Bardou P."/>
            <person name="Bechner M."/>
            <person name="Bellec A."/>
            <person name="Berger A."/>
            <person name="Berges H."/>
            <person name="Bidwell S."/>
            <person name="Bisseling T."/>
            <person name="Choisne N."/>
            <person name="Couloux A."/>
            <person name="Denny R."/>
            <person name="Deshpande S."/>
            <person name="Dai X."/>
            <person name="Doyle J.J."/>
            <person name="Dudez A.M."/>
            <person name="Farmer A.D."/>
            <person name="Fouteau S."/>
            <person name="Franken C."/>
            <person name="Gibelin C."/>
            <person name="Gish J."/>
            <person name="Goldstein S."/>
            <person name="Gonzalez A.J."/>
            <person name="Green P.J."/>
            <person name="Hallab A."/>
            <person name="Hartog M."/>
            <person name="Hua A."/>
            <person name="Humphray S.J."/>
            <person name="Jeong D.H."/>
            <person name="Jing Y."/>
            <person name="Jocker A."/>
            <person name="Kenton S.M."/>
            <person name="Kim D.J."/>
            <person name="Klee K."/>
            <person name="Lai H."/>
            <person name="Lang C."/>
            <person name="Lin S."/>
            <person name="Macmil S.L."/>
            <person name="Magdelenat G."/>
            <person name="Matthews L."/>
            <person name="McCorrison J."/>
            <person name="Monaghan E.L."/>
            <person name="Mun J.H."/>
            <person name="Najar F.Z."/>
            <person name="Nicholson C."/>
            <person name="Noirot C."/>
            <person name="O'Bleness M."/>
            <person name="Paule C.R."/>
            <person name="Poulain J."/>
            <person name="Prion F."/>
            <person name="Qin B."/>
            <person name="Qu C."/>
            <person name="Retzel E.F."/>
            <person name="Riddle C."/>
            <person name="Sallet E."/>
            <person name="Samain S."/>
            <person name="Samson N."/>
            <person name="Sanders I."/>
            <person name="Saurat O."/>
            <person name="Scarpelli C."/>
            <person name="Schiex T."/>
            <person name="Segurens B."/>
            <person name="Severin A.J."/>
            <person name="Sherrier D.J."/>
            <person name="Shi R."/>
            <person name="Sims S."/>
            <person name="Singer S.R."/>
            <person name="Sinharoy S."/>
            <person name="Sterck L."/>
            <person name="Viollet A."/>
            <person name="Wang B.B."/>
            <person name="Wang K."/>
            <person name="Wang M."/>
            <person name="Wang X."/>
            <person name="Warfsmann J."/>
            <person name="Weissenbach J."/>
            <person name="White D.D."/>
            <person name="White J.D."/>
            <person name="Wiley G.B."/>
            <person name="Wincker P."/>
            <person name="Xing Y."/>
            <person name="Yang L."/>
            <person name="Yao Z."/>
            <person name="Ying F."/>
            <person name="Zhai J."/>
            <person name="Zhou L."/>
            <person name="Zuber A."/>
            <person name="Denarie J."/>
            <person name="Dixon R.A."/>
            <person name="May G.D."/>
            <person name="Schwartz D.C."/>
            <person name="Rogers J."/>
            <person name="Quetier F."/>
            <person name="Town C.D."/>
            <person name="Roe B.A."/>
        </authorList>
    </citation>
    <scope>NUCLEOTIDE SEQUENCE [LARGE SCALE GENOMIC DNA]</scope>
    <source>
        <strain evidence="1">A17</strain>
        <strain evidence="2 3">cv. Jemalong A17</strain>
    </source>
</reference>
<protein>
    <submittedName>
        <fullName evidence="1 2">Uncharacterized protein</fullName>
    </submittedName>
</protein>
<sequence>MKLITITEHKSYTKDHCMDQPPRHVVDVNRKPSPIRCGTLNSRPAPTDVGLLTVSKFELVPCQIELISRVCFHSFQQPTERQHYSVTLHSEEMVNAQKCPQTFSNTSLIAQVLLGP</sequence>
<gene>
    <name evidence="1" type="ORF">MTR_0001s0560</name>
</gene>
<evidence type="ECO:0000313" key="2">
    <source>
        <dbReference type="EnsemblPlants" id="KEH17763"/>
    </source>
</evidence>
<reference evidence="2" key="3">
    <citation type="submission" date="2015-06" db="UniProtKB">
        <authorList>
            <consortium name="EnsemblPlants"/>
        </authorList>
    </citation>
    <scope>IDENTIFICATION</scope>
    <source>
        <strain evidence="2">cv. Jemalong A17</strain>
    </source>
</reference>
<organism evidence="1 3">
    <name type="scientific">Medicago truncatula</name>
    <name type="common">Barrel medic</name>
    <name type="synonym">Medicago tribuloides</name>
    <dbReference type="NCBI Taxonomy" id="3880"/>
    <lineage>
        <taxon>Eukaryota</taxon>
        <taxon>Viridiplantae</taxon>
        <taxon>Streptophyta</taxon>
        <taxon>Embryophyta</taxon>
        <taxon>Tracheophyta</taxon>
        <taxon>Spermatophyta</taxon>
        <taxon>Magnoliopsida</taxon>
        <taxon>eudicotyledons</taxon>
        <taxon>Gunneridae</taxon>
        <taxon>Pentapetalae</taxon>
        <taxon>rosids</taxon>
        <taxon>fabids</taxon>
        <taxon>Fabales</taxon>
        <taxon>Fabaceae</taxon>
        <taxon>Papilionoideae</taxon>
        <taxon>50 kb inversion clade</taxon>
        <taxon>NPAAA clade</taxon>
        <taxon>Hologalegina</taxon>
        <taxon>IRL clade</taxon>
        <taxon>Trifolieae</taxon>
        <taxon>Medicago</taxon>
    </lineage>
</organism>
<evidence type="ECO:0000313" key="1">
    <source>
        <dbReference type="EMBL" id="KEH17763.1"/>
    </source>
</evidence>
<keyword evidence="3" id="KW-1185">Reference proteome</keyword>
<reference evidence="1 3" key="2">
    <citation type="journal article" date="2014" name="BMC Genomics">
        <title>An improved genome release (version Mt4.0) for the model legume Medicago truncatula.</title>
        <authorList>
            <person name="Tang H."/>
            <person name="Krishnakumar V."/>
            <person name="Bidwell S."/>
            <person name="Rosen B."/>
            <person name="Chan A."/>
            <person name="Zhou S."/>
            <person name="Gentzbittel L."/>
            <person name="Childs K.L."/>
            <person name="Yandell M."/>
            <person name="Gundlach H."/>
            <person name="Mayer K.F."/>
            <person name="Schwartz D.C."/>
            <person name="Town C.D."/>
        </authorList>
    </citation>
    <scope>GENOME REANNOTATION</scope>
    <source>
        <strain evidence="1">A17</strain>
        <strain evidence="2 3">cv. Jemalong A17</strain>
    </source>
</reference>
<dbReference type="EMBL" id="KL402726">
    <property type="protein sequence ID" value="KEH17763.1"/>
    <property type="molecule type" value="Genomic_DNA"/>
</dbReference>
<dbReference type="AlphaFoldDB" id="A0A072TLM7"/>